<name>A0A915EUN8_9CEST</name>
<evidence type="ECO:0000313" key="4">
    <source>
        <dbReference type="Proteomes" id="UP000887562"/>
    </source>
</evidence>
<organism evidence="4 5">
    <name type="scientific">Echinococcus canadensis</name>
    <dbReference type="NCBI Taxonomy" id="519352"/>
    <lineage>
        <taxon>Eukaryota</taxon>
        <taxon>Metazoa</taxon>
        <taxon>Spiralia</taxon>
        <taxon>Lophotrochozoa</taxon>
        <taxon>Platyhelminthes</taxon>
        <taxon>Cestoda</taxon>
        <taxon>Eucestoda</taxon>
        <taxon>Cyclophyllidea</taxon>
        <taxon>Taeniidae</taxon>
        <taxon>Echinococcus</taxon>
        <taxon>Echinococcus canadensis group</taxon>
    </lineage>
</organism>
<feature type="transmembrane region" description="Helical" evidence="2">
    <location>
        <begin position="113"/>
        <end position="132"/>
    </location>
</feature>
<keyword evidence="3" id="KW-0732">Signal</keyword>
<evidence type="ECO:0000256" key="1">
    <source>
        <dbReference type="SAM" id="MobiDB-lite"/>
    </source>
</evidence>
<feature type="chain" id="PRO_5038103243" evidence="3">
    <location>
        <begin position="23"/>
        <end position="210"/>
    </location>
</feature>
<dbReference type="WBParaSite" id="maker-E.canG7_contigs_0137-snap-gene-0.16-mRNA-1">
    <property type="protein sequence ID" value="maker-E.canG7_contigs_0137-snap-gene-0.16-mRNA-1"/>
    <property type="gene ID" value="EcG7_06169"/>
</dbReference>
<reference evidence="5" key="1">
    <citation type="submission" date="2022-11" db="UniProtKB">
        <authorList>
            <consortium name="WormBaseParasite"/>
        </authorList>
    </citation>
    <scope>IDENTIFICATION</scope>
</reference>
<keyword evidence="2" id="KW-1133">Transmembrane helix</keyword>
<sequence length="210" mass="24516">MRGSPLCLLSLLLLLLALSATGWRHHPDADYYYDYYPSGKARRGRSFDLDAYGTQDRYYDFDQAPDDESIQSHMDYLRSFGGGEVDGDIARELARQRIRRRPSQPKSCTMRSSILLVFGLLLVLLTVATSGLRRSRYRSDYKFYYPEAIRNKNEQLRKNNEQQGRSSVHHFSQQPRRNSVDYHKDYIKNHYGSAGSHEVEQKLLNDRIKK</sequence>
<keyword evidence="2" id="KW-0472">Membrane</keyword>
<keyword evidence="4" id="KW-1185">Reference proteome</keyword>
<feature type="signal peptide" evidence="3">
    <location>
        <begin position="1"/>
        <end position="22"/>
    </location>
</feature>
<keyword evidence="2" id="KW-0812">Transmembrane</keyword>
<evidence type="ECO:0000256" key="2">
    <source>
        <dbReference type="SAM" id="Phobius"/>
    </source>
</evidence>
<feature type="region of interest" description="Disordered" evidence="1">
    <location>
        <begin position="158"/>
        <end position="179"/>
    </location>
</feature>
<evidence type="ECO:0000256" key="3">
    <source>
        <dbReference type="SAM" id="SignalP"/>
    </source>
</evidence>
<evidence type="ECO:0000313" key="5">
    <source>
        <dbReference type="WBParaSite" id="maker-E.canG7_contigs_0137-snap-gene-0.16-mRNA-1"/>
    </source>
</evidence>
<dbReference type="Proteomes" id="UP000887562">
    <property type="component" value="Unplaced"/>
</dbReference>
<accession>A0A915EUN8</accession>
<protein>
    <submittedName>
        <fullName evidence="5">Uncharacterized protein</fullName>
    </submittedName>
</protein>
<dbReference type="AlphaFoldDB" id="A0A915EUN8"/>
<proteinExistence type="predicted"/>
<feature type="compositionally biased region" description="Polar residues" evidence="1">
    <location>
        <begin position="161"/>
        <end position="177"/>
    </location>
</feature>